<protein>
    <recommendedName>
        <fullName evidence="2">Lipocalin-like domain-containing protein</fullName>
    </recommendedName>
</protein>
<reference evidence="1" key="1">
    <citation type="submission" date="2019-08" db="EMBL/GenBank/DDBJ databases">
        <authorList>
            <person name="Gan M."/>
            <person name="Li J."/>
        </authorList>
    </citation>
    <scope>NUCLEOTIDE SEQUENCE</scope>
    <source>
        <strain evidence="1">IMB17-055</strain>
    </source>
</reference>
<dbReference type="InterPro" id="IPR012674">
    <property type="entry name" value="Calycin"/>
</dbReference>
<evidence type="ECO:0000313" key="1">
    <source>
        <dbReference type="EMBL" id="QJD20767.1"/>
    </source>
</evidence>
<accession>A0A6M3RGA0</accession>
<dbReference type="InterPro" id="IPR053037">
    <property type="entry name" value="Pericyclase_pydY-like"/>
</dbReference>
<dbReference type="AlphaFoldDB" id="A0A6M3RGA0"/>
<dbReference type="PANTHER" id="PTHR38115">
    <property type="entry name" value="LIPOCALIN-LIKE DOMAIN-CONTAINING PROTEIN"/>
    <property type="match status" value="1"/>
</dbReference>
<evidence type="ECO:0008006" key="2">
    <source>
        <dbReference type="Google" id="ProtNLM"/>
    </source>
</evidence>
<name>A0A6M3RGA0_ASPVE</name>
<organism evidence="1">
    <name type="scientific">Aspergillus versicolor</name>
    <dbReference type="NCBI Taxonomy" id="46472"/>
    <lineage>
        <taxon>Eukaryota</taxon>
        <taxon>Fungi</taxon>
        <taxon>Dikarya</taxon>
        <taxon>Ascomycota</taxon>
        <taxon>Pezizomycotina</taxon>
        <taxon>Eurotiomycetes</taxon>
        <taxon>Eurotiomycetidae</taxon>
        <taxon>Eurotiales</taxon>
        <taxon>Aspergillaceae</taxon>
        <taxon>Aspergillus</taxon>
        <taxon>Aspergillus subgen. Nidulantes</taxon>
    </lineage>
</organism>
<proteinExistence type="predicted"/>
<sequence length="180" mass="20149">MAAPEETTIHNLTGTWTLNFTHSDDPSPALELQGVSWLVRSAIAYAPVTLTITQSEDGTGVTKIESTQSTLGRTVSDVRVLDWEVTEQPDHPLFGSLSMRSRWAKRSSLEDGFLVGDADVKADGEEVIEVLVTGTEWNSHQVWGFEDIDGQRYHTRRGVVTKGEQSVQVRMVYDWQEQEQ</sequence>
<dbReference type="PANTHER" id="PTHR38115:SF1">
    <property type="entry name" value="LIPOCALIN-LIKE DOMAIN-CONTAINING PROTEIN"/>
    <property type="match status" value="1"/>
</dbReference>
<dbReference type="Gene3D" id="2.40.128.20">
    <property type="match status" value="1"/>
</dbReference>
<dbReference type="EMBL" id="MN395477">
    <property type="protein sequence ID" value="QJD20767.1"/>
    <property type="molecule type" value="Genomic_DNA"/>
</dbReference>